<dbReference type="EMBL" id="NQWH01000022">
    <property type="protein sequence ID" value="PHP26960.1"/>
    <property type="molecule type" value="Genomic_DNA"/>
</dbReference>
<evidence type="ECO:0000256" key="1">
    <source>
        <dbReference type="SAM" id="MobiDB-lite"/>
    </source>
</evidence>
<comment type="caution">
    <text evidence="2">The sequence shown here is derived from an EMBL/GenBank/DDBJ whole genome shotgun (WGS) entry which is preliminary data.</text>
</comment>
<evidence type="ECO:0000313" key="2">
    <source>
        <dbReference type="EMBL" id="PHP26960.1"/>
    </source>
</evidence>
<feature type="region of interest" description="Disordered" evidence="1">
    <location>
        <begin position="98"/>
        <end position="146"/>
    </location>
</feature>
<dbReference type="Proteomes" id="UP000221860">
    <property type="component" value="Unassembled WGS sequence"/>
</dbReference>
<gene>
    <name evidence="2" type="ORF">CJ301_13305</name>
</gene>
<protein>
    <submittedName>
        <fullName evidence="2">Uncharacterized protein</fullName>
    </submittedName>
</protein>
<keyword evidence="3" id="KW-1185">Reference proteome</keyword>
<accession>A0A2G1ME62</accession>
<dbReference type="AlphaFoldDB" id="A0A2G1ME62"/>
<dbReference type="OrthoDB" id="9773411at2"/>
<sequence>MQEEAAQSDGDPLSLEGIFVYAPDAAALAEGQIVAVTGTVGERFGMIQISAAQRGADIEITDAGDNPGLIDVAVIDRSAHGGNEDAAALEQYEGMKVSSARRLARHRSDRFGRRGPADPRRSELLCARRPDRSDPAGGGRPRQHGG</sequence>
<reference evidence="2 3" key="1">
    <citation type="submission" date="2017-08" db="EMBL/GenBank/DDBJ databases">
        <title>Draft Genome Sequence of Loktanella cinnabarina Strain XM1, Isolated from Coastal Surface Water.</title>
        <authorList>
            <person name="Ma R."/>
            <person name="Wang J."/>
            <person name="Wang Q."/>
            <person name="Ma Z."/>
            <person name="Li J."/>
            <person name="Chen L."/>
        </authorList>
    </citation>
    <scope>NUCLEOTIDE SEQUENCE [LARGE SCALE GENOMIC DNA]</scope>
    <source>
        <strain evidence="2 3">XM1</strain>
    </source>
</reference>
<feature type="compositionally biased region" description="Basic and acidic residues" evidence="1">
    <location>
        <begin position="109"/>
        <end position="134"/>
    </location>
</feature>
<name>A0A2G1ME62_9RHOB</name>
<proteinExistence type="predicted"/>
<evidence type="ECO:0000313" key="3">
    <source>
        <dbReference type="Proteomes" id="UP000221860"/>
    </source>
</evidence>
<dbReference type="CDD" id="cd04486">
    <property type="entry name" value="YhcR_OBF_like"/>
    <property type="match status" value="1"/>
</dbReference>
<organism evidence="2 3">
    <name type="scientific">Limimaricola cinnabarinus</name>
    <dbReference type="NCBI Taxonomy" id="1125964"/>
    <lineage>
        <taxon>Bacteria</taxon>
        <taxon>Pseudomonadati</taxon>
        <taxon>Pseudomonadota</taxon>
        <taxon>Alphaproteobacteria</taxon>
        <taxon>Rhodobacterales</taxon>
        <taxon>Paracoccaceae</taxon>
        <taxon>Limimaricola</taxon>
    </lineage>
</organism>